<gene>
    <name evidence="1" type="ORF">POREN0001_0113</name>
</gene>
<protein>
    <submittedName>
        <fullName evidence="1">Uncharacterized protein</fullName>
    </submittedName>
</protein>
<proteinExistence type="predicted"/>
<comment type="caution">
    <text evidence="1">The sequence shown here is derived from an EMBL/GenBank/DDBJ whole genome shotgun (WGS) entry which is preliminary data.</text>
</comment>
<name>C3JCG8_POREA</name>
<organism evidence="1 2">
    <name type="scientific">Porphyromonas endodontalis (strain ATCC 35406 / DSM 24491 / JCM 8526 / CCUG 16442 / BCRC 14492 / NCTC 13058 / HG 370)</name>
    <name type="common">Bacteroides endodontalis</name>
    <dbReference type="NCBI Taxonomy" id="553175"/>
    <lineage>
        <taxon>Bacteria</taxon>
        <taxon>Pseudomonadati</taxon>
        <taxon>Bacteroidota</taxon>
        <taxon>Bacteroidia</taxon>
        <taxon>Bacteroidales</taxon>
        <taxon>Porphyromonadaceae</taxon>
        <taxon>Porphyromonas</taxon>
    </lineage>
</organism>
<reference evidence="1 2" key="1">
    <citation type="submission" date="2009-04" db="EMBL/GenBank/DDBJ databases">
        <authorList>
            <person name="Sebastian Y."/>
            <person name="Madupu R."/>
            <person name="Durkin A.S."/>
            <person name="Torralba M."/>
            <person name="Methe B."/>
            <person name="Sutton G.G."/>
            <person name="Strausberg R.L."/>
            <person name="Nelson K.E."/>
        </authorList>
    </citation>
    <scope>NUCLEOTIDE SEQUENCE [LARGE SCALE GENOMIC DNA]</scope>
    <source>
        <strain evidence="2">ATCC 35406 / BCRC 14492 / JCM 8526 / NCTC 13058 / HG 370</strain>
    </source>
</reference>
<evidence type="ECO:0000313" key="2">
    <source>
        <dbReference type="Proteomes" id="UP000004295"/>
    </source>
</evidence>
<evidence type="ECO:0000313" key="1">
    <source>
        <dbReference type="EMBL" id="EEN82130.1"/>
    </source>
</evidence>
<dbReference type="AlphaFoldDB" id="C3JCG8"/>
<dbReference type="STRING" id="553175.POREN0001_0113"/>
<sequence>MCFISWSKLTTFFATSSLVLSLKKGSYPFSIKKMKRG</sequence>
<dbReference type="EMBL" id="ACNN01000032">
    <property type="protein sequence ID" value="EEN82130.1"/>
    <property type="molecule type" value="Genomic_DNA"/>
</dbReference>
<keyword evidence="2" id="KW-1185">Reference proteome</keyword>
<accession>C3JCG8</accession>
<dbReference type="Proteomes" id="UP000004295">
    <property type="component" value="Unassembled WGS sequence"/>
</dbReference>